<evidence type="ECO:0000259" key="7">
    <source>
        <dbReference type="PROSITE" id="PS51168"/>
    </source>
</evidence>
<evidence type="ECO:0000256" key="1">
    <source>
        <dbReference type="ARBA" id="ARBA00004817"/>
    </source>
</evidence>
<evidence type="ECO:0000256" key="2">
    <source>
        <dbReference type="ARBA" id="ARBA00012404"/>
    </source>
</evidence>
<keyword evidence="4 5" id="KW-0413">Isomerase</keyword>
<protein>
    <recommendedName>
        <fullName evidence="2 5">Chorismate mutase</fullName>
        <ecNumber evidence="2 5">5.4.99.5</ecNumber>
    </recommendedName>
</protein>
<dbReference type="EC" id="5.4.99.5" evidence="2 5"/>
<dbReference type="EMBL" id="CP157947">
    <property type="protein sequence ID" value="XBS71692.1"/>
    <property type="molecule type" value="Genomic_DNA"/>
</dbReference>
<name>A0AAU7QET2_9GAMM</name>
<gene>
    <name evidence="8" type="ORF">ABK905_12825</name>
</gene>
<evidence type="ECO:0000256" key="6">
    <source>
        <dbReference type="SAM" id="SignalP"/>
    </source>
</evidence>
<dbReference type="AlphaFoldDB" id="A0AAU7QET2"/>
<evidence type="ECO:0000256" key="4">
    <source>
        <dbReference type="ARBA" id="ARBA00023235"/>
    </source>
</evidence>
<reference evidence="8" key="1">
    <citation type="submission" date="2024-06" db="EMBL/GenBank/DDBJ databases">
        <authorList>
            <person name="Coelho C."/>
            <person name="Bento M."/>
            <person name="Garcia E."/>
            <person name="Camelo A."/>
            <person name="Brandao I."/>
            <person name="Espirito Santo C."/>
            <person name="Trovao J."/>
            <person name="Verissimo A."/>
            <person name="Costa J."/>
            <person name="Tiago I."/>
        </authorList>
    </citation>
    <scope>NUCLEOTIDE SEQUENCE</scope>
    <source>
        <strain evidence="8">KWT182</strain>
    </source>
</reference>
<evidence type="ECO:0000313" key="8">
    <source>
        <dbReference type="EMBL" id="XBS71692.1"/>
    </source>
</evidence>
<dbReference type="InterPro" id="IPR008240">
    <property type="entry name" value="Chorismate_mutase_periplasmic"/>
</dbReference>
<feature type="signal peptide" evidence="6">
    <location>
        <begin position="1"/>
        <end position="19"/>
    </location>
</feature>
<dbReference type="SMART" id="SM00830">
    <property type="entry name" value="CM_2"/>
    <property type="match status" value="1"/>
</dbReference>
<dbReference type="NCBIfam" id="NF005965">
    <property type="entry name" value="PRK08055.1"/>
    <property type="match status" value="1"/>
</dbReference>
<dbReference type="GO" id="GO:0046417">
    <property type="term" value="P:chorismate metabolic process"/>
    <property type="evidence" value="ECO:0007669"/>
    <property type="project" value="InterPro"/>
</dbReference>
<dbReference type="PIRSF" id="PIRSF026640">
    <property type="entry name" value="Peripl_chor_mut"/>
    <property type="match status" value="1"/>
</dbReference>
<evidence type="ECO:0000256" key="3">
    <source>
        <dbReference type="ARBA" id="ARBA00022729"/>
    </source>
</evidence>
<proteinExistence type="predicted"/>
<feature type="chain" id="PRO_5043952670" description="Chorismate mutase" evidence="6">
    <location>
        <begin position="20"/>
        <end position="189"/>
    </location>
</feature>
<comment type="function">
    <text evidence="5">Catalyzes the Claisen rearrangement of chorismate to prephenate.</text>
</comment>
<dbReference type="GO" id="GO:0004106">
    <property type="term" value="F:chorismate mutase activity"/>
    <property type="evidence" value="ECO:0007669"/>
    <property type="project" value="UniProtKB-EC"/>
</dbReference>
<organism evidence="8">
    <name type="scientific">Acerihabitans sp. KWT182</name>
    <dbReference type="NCBI Taxonomy" id="3157919"/>
    <lineage>
        <taxon>Bacteria</taxon>
        <taxon>Pseudomonadati</taxon>
        <taxon>Pseudomonadota</taxon>
        <taxon>Gammaproteobacteria</taxon>
        <taxon>Enterobacterales</taxon>
        <taxon>Pectobacteriaceae</taxon>
        <taxon>Acerihabitans</taxon>
    </lineage>
</organism>
<dbReference type="InterPro" id="IPR051331">
    <property type="entry name" value="Chorismate_mutase-related"/>
</dbReference>
<dbReference type="Pfam" id="PF01817">
    <property type="entry name" value="CM_2"/>
    <property type="match status" value="1"/>
</dbReference>
<dbReference type="NCBIfam" id="TIGR01806">
    <property type="entry name" value="CM_mono2"/>
    <property type="match status" value="1"/>
</dbReference>
<evidence type="ECO:0000256" key="5">
    <source>
        <dbReference type="PIRNR" id="PIRNR026640"/>
    </source>
</evidence>
<dbReference type="PROSITE" id="PS51168">
    <property type="entry name" value="CHORISMATE_MUT_2"/>
    <property type="match status" value="1"/>
</dbReference>
<keyword evidence="3 6" id="KW-0732">Signal</keyword>
<dbReference type="Gene3D" id="1.20.59.10">
    <property type="entry name" value="Chorismate mutase"/>
    <property type="match status" value="1"/>
</dbReference>
<dbReference type="SUPFAM" id="SSF48600">
    <property type="entry name" value="Chorismate mutase II"/>
    <property type="match status" value="1"/>
</dbReference>
<comment type="pathway">
    <text evidence="1 5">Metabolic intermediate biosynthesis; prephenate biosynthesis; prephenate from chorismate: step 1/1.</text>
</comment>
<feature type="domain" description="Chorismate mutase" evidence="7">
    <location>
        <begin position="1"/>
        <end position="98"/>
    </location>
</feature>
<accession>A0AAU7QET2</accession>
<dbReference type="InterPro" id="IPR002701">
    <property type="entry name" value="CM_II_prokaryot"/>
</dbReference>
<comment type="catalytic activity">
    <reaction evidence="5">
        <text>chorismate = prephenate</text>
        <dbReference type="Rhea" id="RHEA:13897"/>
        <dbReference type="ChEBI" id="CHEBI:29748"/>
        <dbReference type="ChEBI" id="CHEBI:29934"/>
        <dbReference type="EC" id="5.4.99.5"/>
    </reaction>
</comment>
<dbReference type="InterPro" id="IPR036979">
    <property type="entry name" value="CM_dom_sf"/>
</dbReference>
<dbReference type="PANTHER" id="PTHR38041">
    <property type="entry name" value="CHORISMATE MUTASE"/>
    <property type="match status" value="1"/>
</dbReference>
<dbReference type="InterPro" id="IPR036263">
    <property type="entry name" value="Chorismate_II_sf"/>
</dbReference>
<dbReference type="PANTHER" id="PTHR38041:SF2">
    <property type="entry name" value="SECRETED CHORISMATE MUTASE"/>
    <property type="match status" value="1"/>
</dbReference>
<sequence>MSGRLSLLAALLFSATVMAAPTQKDEVALLINQRLSFMKDVAGYKAVNHLPIEDLTQEAKVLTGSLADAENLGLDGESVKPFIQAQMDAAKAIQYRYRAGWLSVPENQWRPQPLEQARARIGALNLAILDAISIKLTQGEVVTDKKAFMQALNQTYLIDADKERLWYSLEKITLKKKTCQATGPRKFKV</sequence>
<dbReference type="GO" id="GO:0009697">
    <property type="term" value="P:salicylic acid biosynthetic process"/>
    <property type="evidence" value="ECO:0007669"/>
    <property type="project" value="TreeGrafter"/>
</dbReference>